<dbReference type="InParanoid" id="A0A067R449"/>
<gene>
    <name evidence="4" type="ORF">L798_11936</name>
</gene>
<keyword evidence="2" id="KW-1133">Transmembrane helix</keyword>
<feature type="compositionally biased region" description="Low complexity" evidence="1">
    <location>
        <begin position="179"/>
        <end position="207"/>
    </location>
</feature>
<accession>A0A067R449</accession>
<feature type="signal peptide" evidence="3">
    <location>
        <begin position="1"/>
        <end position="27"/>
    </location>
</feature>
<feature type="transmembrane region" description="Helical" evidence="2">
    <location>
        <begin position="264"/>
        <end position="285"/>
    </location>
</feature>
<feature type="region of interest" description="Disordered" evidence="1">
    <location>
        <begin position="169"/>
        <end position="216"/>
    </location>
</feature>
<proteinExistence type="predicted"/>
<keyword evidence="5" id="KW-1185">Reference proteome</keyword>
<sequence>MTNQKMDMKTRMTIMLVLVCFTYEATAEGISSVGVKPFNAVHDTNDSTASFSMPVQYSMAAPAVASAQLAAASLTSVSPSYNIISTTQHPLFPSSHSRWIPKPFVQRSQPPNFSISGPLYNRRISFSAGYSASEPLFDSYNSNEPQYHQISPPYQQIKSTKIHQSYPSLHQSYIPDTPPSSYSSPHQSYIPGTPPSSYSSPHQSYIPDTPPSSYQQYYEPSVPSKPYFLKHISHYNPSAHNLIDFPTHSYKGSLGGNSNSYYKVMFPLALLGISIPAIGLMYTYLSRRRRRDLSSDGGNYFQPSVNDLQYYLDILQSSIQHFQEDMNNEPSINDSHW</sequence>
<dbReference type="EMBL" id="KK852908">
    <property type="protein sequence ID" value="KDR13977.1"/>
    <property type="molecule type" value="Genomic_DNA"/>
</dbReference>
<evidence type="ECO:0000256" key="3">
    <source>
        <dbReference type="SAM" id="SignalP"/>
    </source>
</evidence>
<evidence type="ECO:0000313" key="4">
    <source>
        <dbReference type="EMBL" id="KDR13977.1"/>
    </source>
</evidence>
<dbReference type="Proteomes" id="UP000027135">
    <property type="component" value="Unassembled WGS sequence"/>
</dbReference>
<dbReference type="STRING" id="136037.A0A067R449"/>
<reference evidence="4 5" key="1">
    <citation type="journal article" date="2014" name="Nat. Commun.">
        <title>Molecular traces of alternative social organization in a termite genome.</title>
        <authorList>
            <person name="Terrapon N."/>
            <person name="Li C."/>
            <person name="Robertson H.M."/>
            <person name="Ji L."/>
            <person name="Meng X."/>
            <person name="Booth W."/>
            <person name="Chen Z."/>
            <person name="Childers C.P."/>
            <person name="Glastad K.M."/>
            <person name="Gokhale K."/>
            <person name="Gowin J."/>
            <person name="Gronenberg W."/>
            <person name="Hermansen R.A."/>
            <person name="Hu H."/>
            <person name="Hunt B.G."/>
            <person name="Huylmans A.K."/>
            <person name="Khalil S.M."/>
            <person name="Mitchell R.D."/>
            <person name="Munoz-Torres M.C."/>
            <person name="Mustard J.A."/>
            <person name="Pan H."/>
            <person name="Reese J.T."/>
            <person name="Scharf M.E."/>
            <person name="Sun F."/>
            <person name="Vogel H."/>
            <person name="Xiao J."/>
            <person name="Yang W."/>
            <person name="Yang Z."/>
            <person name="Yang Z."/>
            <person name="Zhou J."/>
            <person name="Zhu J."/>
            <person name="Brent C.S."/>
            <person name="Elsik C.G."/>
            <person name="Goodisman M.A."/>
            <person name="Liberles D.A."/>
            <person name="Roe R.M."/>
            <person name="Vargo E.L."/>
            <person name="Vilcinskas A."/>
            <person name="Wang J."/>
            <person name="Bornberg-Bauer E."/>
            <person name="Korb J."/>
            <person name="Zhang G."/>
            <person name="Liebig J."/>
        </authorList>
    </citation>
    <scope>NUCLEOTIDE SEQUENCE [LARGE SCALE GENOMIC DNA]</scope>
    <source>
        <tissue evidence="4">Whole organism</tissue>
    </source>
</reference>
<protein>
    <submittedName>
        <fullName evidence="4">Uncharacterized protein</fullName>
    </submittedName>
</protein>
<evidence type="ECO:0000313" key="5">
    <source>
        <dbReference type="Proteomes" id="UP000027135"/>
    </source>
</evidence>
<keyword evidence="3" id="KW-0732">Signal</keyword>
<organism evidence="4 5">
    <name type="scientific">Zootermopsis nevadensis</name>
    <name type="common">Dampwood termite</name>
    <dbReference type="NCBI Taxonomy" id="136037"/>
    <lineage>
        <taxon>Eukaryota</taxon>
        <taxon>Metazoa</taxon>
        <taxon>Ecdysozoa</taxon>
        <taxon>Arthropoda</taxon>
        <taxon>Hexapoda</taxon>
        <taxon>Insecta</taxon>
        <taxon>Pterygota</taxon>
        <taxon>Neoptera</taxon>
        <taxon>Polyneoptera</taxon>
        <taxon>Dictyoptera</taxon>
        <taxon>Blattodea</taxon>
        <taxon>Blattoidea</taxon>
        <taxon>Termitoidae</taxon>
        <taxon>Termopsidae</taxon>
        <taxon>Zootermopsis</taxon>
    </lineage>
</organism>
<dbReference type="AlphaFoldDB" id="A0A067R449"/>
<name>A0A067R449_ZOONE</name>
<evidence type="ECO:0000256" key="2">
    <source>
        <dbReference type="SAM" id="Phobius"/>
    </source>
</evidence>
<feature type="chain" id="PRO_5001644690" evidence="3">
    <location>
        <begin position="28"/>
        <end position="337"/>
    </location>
</feature>
<keyword evidence="2" id="KW-0472">Membrane</keyword>
<evidence type="ECO:0000256" key="1">
    <source>
        <dbReference type="SAM" id="MobiDB-lite"/>
    </source>
</evidence>
<keyword evidence="2" id="KW-0812">Transmembrane</keyword>